<keyword evidence="2" id="KW-1185">Reference proteome</keyword>
<proteinExistence type="predicted"/>
<dbReference type="RefSeq" id="WP_155430950.1">
    <property type="nucleotide sequence ID" value="NZ_WNJO01000003.1"/>
</dbReference>
<reference evidence="1 2" key="1">
    <citation type="submission" date="2019-11" db="EMBL/GenBank/DDBJ databases">
        <title>Lactobacillus sp. nov. CRM56-3, isolated from fermented tea leaves.</title>
        <authorList>
            <person name="Phuengjayaem S."/>
            <person name="Tanasupawat S."/>
        </authorList>
    </citation>
    <scope>NUCLEOTIDE SEQUENCE [LARGE SCALE GENOMIC DNA]</scope>
    <source>
        <strain evidence="1 2">CRM56-3</strain>
    </source>
</reference>
<name>A0A7X3C2C0_9LACO</name>
<evidence type="ECO:0000313" key="1">
    <source>
        <dbReference type="EMBL" id="MTV81657.1"/>
    </source>
</evidence>
<dbReference type="AlphaFoldDB" id="A0A7X3C2C0"/>
<evidence type="ECO:0000313" key="2">
    <source>
        <dbReference type="Proteomes" id="UP000466388"/>
    </source>
</evidence>
<dbReference type="Proteomes" id="UP000466388">
    <property type="component" value="Unassembled WGS sequence"/>
</dbReference>
<organism evidence="1 2">
    <name type="scientific">Secundilactobacillus folii</name>
    <dbReference type="NCBI Taxonomy" id="2678357"/>
    <lineage>
        <taxon>Bacteria</taxon>
        <taxon>Bacillati</taxon>
        <taxon>Bacillota</taxon>
        <taxon>Bacilli</taxon>
        <taxon>Lactobacillales</taxon>
        <taxon>Lactobacillaceae</taxon>
        <taxon>Secundilactobacillus</taxon>
    </lineage>
</organism>
<dbReference type="EMBL" id="WNJO01000003">
    <property type="protein sequence ID" value="MTV81657.1"/>
    <property type="molecule type" value="Genomic_DNA"/>
</dbReference>
<sequence length="262" mass="29792">MLAEDYQKRPLPDELAGIKINSQLADRLNHSYAWVEVKNERPFTSLISPVGTDEAALYRFIDNATINHHDLNRFLNHPVTADDVQAVFQTPEPQPVAEQYLGSFLLQQSQQNDLFLPLMNVLSLANYDVIGVFAAMLSPNSDSIVETLIEMSARLLSRLAPKMITLDHLPEETDYILPAHLLIAIEDSDGEPADIPVALLDWLPNHLSAIKDLADNDQIGLLNYLNSQDDDDSQVVREWLMRNEENQNDFSNWIFQHRHQVK</sequence>
<comment type="caution">
    <text evidence="1">The sequence shown here is derived from an EMBL/GenBank/DDBJ whole genome shotgun (WGS) entry which is preliminary data.</text>
</comment>
<protein>
    <submittedName>
        <fullName evidence="1">Uncharacterized protein</fullName>
    </submittedName>
</protein>
<accession>A0A7X3C2C0</accession>
<gene>
    <name evidence="1" type="ORF">GM612_03175</name>
</gene>